<keyword evidence="2" id="KW-0808">Transferase</keyword>
<organism evidence="2 3">
    <name type="scientific">Micavibrio aeruginosavorus</name>
    <dbReference type="NCBI Taxonomy" id="349221"/>
    <lineage>
        <taxon>Bacteria</taxon>
        <taxon>Pseudomonadati</taxon>
        <taxon>Bdellovibrionota</taxon>
        <taxon>Bdellovibrionia</taxon>
        <taxon>Bdellovibrionales</taxon>
        <taxon>Pseudobdellovibrionaceae</taxon>
        <taxon>Micavibrio</taxon>
    </lineage>
</organism>
<dbReference type="GO" id="GO:0008168">
    <property type="term" value="F:methyltransferase activity"/>
    <property type="evidence" value="ECO:0007669"/>
    <property type="project" value="UniProtKB-KW"/>
</dbReference>
<evidence type="ECO:0000313" key="3">
    <source>
        <dbReference type="Proteomes" id="UP000249739"/>
    </source>
</evidence>
<comment type="caution">
    <text evidence="2">The sequence shown here is derived from an EMBL/GenBank/DDBJ whole genome shotgun (WGS) entry which is preliminary data.</text>
</comment>
<dbReference type="InterPro" id="IPR029063">
    <property type="entry name" value="SAM-dependent_MTases_sf"/>
</dbReference>
<dbReference type="Pfam" id="PF13679">
    <property type="entry name" value="Methyltransf_32"/>
    <property type="match status" value="1"/>
</dbReference>
<dbReference type="PANTHER" id="PTHR13369:SF3">
    <property type="entry name" value="METHYLTRANSFERASE DOMAIN-CONTAINING PROTEIN"/>
    <property type="match status" value="1"/>
</dbReference>
<name>A0A2W5FKX7_9BACT</name>
<feature type="domain" description="Methyltransferase" evidence="1">
    <location>
        <begin position="156"/>
        <end position="290"/>
    </location>
</feature>
<dbReference type="Gene3D" id="3.40.50.150">
    <property type="entry name" value="Vaccinia Virus protein VP39"/>
    <property type="match status" value="1"/>
</dbReference>
<evidence type="ECO:0000313" key="2">
    <source>
        <dbReference type="EMBL" id="PZP55054.1"/>
    </source>
</evidence>
<accession>A0A2W5FKX7</accession>
<protein>
    <submittedName>
        <fullName evidence="2">SAM-dependent methyltransferase</fullName>
    </submittedName>
</protein>
<gene>
    <name evidence="2" type="ORF">DI586_08040</name>
</gene>
<dbReference type="AlphaFoldDB" id="A0A2W5FKX7"/>
<proteinExistence type="predicted"/>
<dbReference type="GO" id="GO:0032259">
    <property type="term" value="P:methylation"/>
    <property type="evidence" value="ECO:0007669"/>
    <property type="project" value="UniProtKB-KW"/>
</dbReference>
<dbReference type="SUPFAM" id="SSF53335">
    <property type="entry name" value="S-adenosyl-L-methionine-dependent methyltransferases"/>
    <property type="match status" value="1"/>
</dbReference>
<evidence type="ECO:0000259" key="1">
    <source>
        <dbReference type="Pfam" id="PF13679"/>
    </source>
</evidence>
<reference evidence="2 3" key="1">
    <citation type="submission" date="2017-08" db="EMBL/GenBank/DDBJ databases">
        <title>Infants hospitalized years apart are colonized by the same room-sourced microbial strains.</title>
        <authorList>
            <person name="Brooks B."/>
            <person name="Olm M.R."/>
            <person name="Firek B.A."/>
            <person name="Baker R."/>
            <person name="Thomas B.C."/>
            <person name="Morowitz M.J."/>
            <person name="Banfield J.F."/>
        </authorList>
    </citation>
    <scope>NUCLEOTIDE SEQUENCE [LARGE SCALE GENOMIC DNA]</scope>
    <source>
        <strain evidence="2">S2_006_000_R2_64</strain>
    </source>
</reference>
<dbReference type="EMBL" id="QFOT01000092">
    <property type="protein sequence ID" value="PZP55054.1"/>
    <property type="molecule type" value="Genomic_DNA"/>
</dbReference>
<dbReference type="CDD" id="cd02440">
    <property type="entry name" value="AdoMet_MTases"/>
    <property type="match status" value="1"/>
</dbReference>
<keyword evidence="2" id="KW-0489">Methyltransferase</keyword>
<dbReference type="PANTHER" id="PTHR13369">
    <property type="match status" value="1"/>
</dbReference>
<dbReference type="InterPro" id="IPR025714">
    <property type="entry name" value="Methyltranfer_dom"/>
</dbReference>
<sequence length="390" mass="44619">MNDQAAQFYQQINESIDNGSFIKLSLGNYKGIEADLKKIYIKKILLKSGENLSFVYRYQTRDITKNFPSHEALSKIMQEIENGFNSAMLYTGAFDLSLEVKKDKVFINKIKPSLLENVSLQHDKSKNRMITPEDKSYLYDLKITDEKGNVFKNAQDKYRQINRYIELLDPLIKKLSKEDIKVVDMGAGKGYLTFALYDYLSNVLKKNAKVVGVEYRQDMVDLCNRIARTANFTGLSFIKSDIASYENNDIDILIALHACDTATDDAIYKGIMASSELIVVAPCCHKQIRRELEQSQKKNDLFFMTDYGIFMERQAEMATDGLRALLLNHTGYETKIVEFISSEHTAKNIMIIAHKSDLSEKKRNDALASFREAKKFFGIGSHYLESLLKV</sequence>
<dbReference type="GO" id="GO:0005737">
    <property type="term" value="C:cytoplasm"/>
    <property type="evidence" value="ECO:0007669"/>
    <property type="project" value="TreeGrafter"/>
</dbReference>
<dbReference type="Proteomes" id="UP000249739">
    <property type="component" value="Unassembled WGS sequence"/>
</dbReference>